<dbReference type="InterPro" id="IPR050478">
    <property type="entry name" value="Ethylene_sulfur-biosynth"/>
</dbReference>
<dbReference type="InterPro" id="IPR015424">
    <property type="entry name" value="PyrdxlP-dep_Trfase"/>
</dbReference>
<dbReference type="CDD" id="cd00609">
    <property type="entry name" value="AAT_like"/>
    <property type="match status" value="1"/>
</dbReference>
<comment type="caution">
    <text evidence="3">The sequence shown here is derived from an EMBL/GenBank/DDBJ whole genome shotgun (WGS) entry which is preliminary data.</text>
</comment>
<evidence type="ECO:0000259" key="2">
    <source>
        <dbReference type="Pfam" id="PF00155"/>
    </source>
</evidence>
<dbReference type="Proteomes" id="UP001342314">
    <property type="component" value="Unassembled WGS sequence"/>
</dbReference>
<reference evidence="3 4" key="1">
    <citation type="submission" date="2021-12" db="EMBL/GenBank/DDBJ databases">
        <title>High titer production of polyol ester of fatty acids by Rhodotorula paludigena BS15 towards product separation-free biomass refinery.</title>
        <authorList>
            <person name="Mano J."/>
            <person name="Ono H."/>
            <person name="Tanaka T."/>
            <person name="Naito K."/>
            <person name="Sushida H."/>
            <person name="Ike M."/>
            <person name="Tokuyasu K."/>
            <person name="Kitaoka M."/>
        </authorList>
    </citation>
    <scope>NUCLEOTIDE SEQUENCE [LARGE SCALE GENOMIC DNA]</scope>
    <source>
        <strain evidence="3 4">BS15</strain>
    </source>
</reference>
<sequence>MLLLSKQSLCVDWLAQYFRSVFALNYNDFTYGTSLTGSDRLFAALRSLFAARFHARLPVEPAHIIAGAGCGAVLDALCAVLADPGDGILVAKPMYPGFAASFGCRNGVEVVGVDVPEGKENSIEALEAFERTLEECKARGKRIRALVVCNPHNPLGFCYSREVLVEHCRFAEKHNLHLISDEIYALSTFGSHSRFTSLLSLDPLAEAGCSPSRLHVVYGASKDFGCNGLRIGVLVSQANPDVHVAIESSALLMKVSSAADMLWSSLLLDDPSLSTFLTLNLSRLRAAYARTVAFLTTHEIPFRPAEAGHFVWVDLTRYLPPCGNDMEREGALAERMWAQGLNLVRLTALYR</sequence>
<evidence type="ECO:0000256" key="1">
    <source>
        <dbReference type="ARBA" id="ARBA00022898"/>
    </source>
</evidence>
<dbReference type="PRINTS" id="PR00753">
    <property type="entry name" value="ACCSYNTHASE"/>
</dbReference>
<proteinExistence type="predicted"/>
<evidence type="ECO:0000313" key="3">
    <source>
        <dbReference type="EMBL" id="GJN90305.1"/>
    </source>
</evidence>
<dbReference type="AlphaFoldDB" id="A0AAV5GCM2"/>
<dbReference type="GO" id="GO:0030170">
    <property type="term" value="F:pyridoxal phosphate binding"/>
    <property type="evidence" value="ECO:0007669"/>
    <property type="project" value="InterPro"/>
</dbReference>
<dbReference type="PANTHER" id="PTHR43795:SF39">
    <property type="entry name" value="AMINOTRANSFERASE CLASS I_CLASSII DOMAIN-CONTAINING PROTEIN"/>
    <property type="match status" value="1"/>
</dbReference>
<evidence type="ECO:0000313" key="4">
    <source>
        <dbReference type="Proteomes" id="UP001342314"/>
    </source>
</evidence>
<feature type="domain" description="Aminotransferase class I/classII large" evidence="2">
    <location>
        <begin position="41"/>
        <end position="346"/>
    </location>
</feature>
<dbReference type="Pfam" id="PF00155">
    <property type="entry name" value="Aminotran_1_2"/>
    <property type="match status" value="1"/>
</dbReference>
<accession>A0AAV5GCM2</accession>
<keyword evidence="1" id="KW-0663">Pyridoxal phosphate</keyword>
<dbReference type="Gene3D" id="3.90.1150.10">
    <property type="entry name" value="Aspartate Aminotransferase, domain 1"/>
    <property type="match status" value="1"/>
</dbReference>
<dbReference type="GO" id="GO:0008483">
    <property type="term" value="F:transaminase activity"/>
    <property type="evidence" value="ECO:0007669"/>
    <property type="project" value="TreeGrafter"/>
</dbReference>
<dbReference type="InterPro" id="IPR015422">
    <property type="entry name" value="PyrdxlP-dep_Trfase_small"/>
</dbReference>
<dbReference type="InterPro" id="IPR015421">
    <property type="entry name" value="PyrdxlP-dep_Trfase_major"/>
</dbReference>
<dbReference type="InterPro" id="IPR004839">
    <property type="entry name" value="Aminotransferase_I/II_large"/>
</dbReference>
<dbReference type="PANTHER" id="PTHR43795">
    <property type="entry name" value="BIFUNCTIONAL ASPARTATE AMINOTRANSFERASE AND GLUTAMATE/ASPARTATE-PREPHENATE AMINOTRANSFERASE-RELATED"/>
    <property type="match status" value="1"/>
</dbReference>
<dbReference type="EMBL" id="BQKY01000006">
    <property type="protein sequence ID" value="GJN90305.1"/>
    <property type="molecule type" value="Genomic_DNA"/>
</dbReference>
<dbReference type="GO" id="GO:0006520">
    <property type="term" value="P:amino acid metabolic process"/>
    <property type="evidence" value="ECO:0007669"/>
    <property type="project" value="TreeGrafter"/>
</dbReference>
<gene>
    <name evidence="3" type="ORF">Rhopal_003314-T1</name>
</gene>
<protein>
    <recommendedName>
        <fullName evidence="2">Aminotransferase class I/classII large domain-containing protein</fullName>
    </recommendedName>
</protein>
<dbReference type="Gene3D" id="3.40.640.10">
    <property type="entry name" value="Type I PLP-dependent aspartate aminotransferase-like (Major domain)"/>
    <property type="match status" value="1"/>
</dbReference>
<dbReference type="SUPFAM" id="SSF53383">
    <property type="entry name" value="PLP-dependent transferases"/>
    <property type="match status" value="1"/>
</dbReference>
<keyword evidence="4" id="KW-1185">Reference proteome</keyword>
<organism evidence="3 4">
    <name type="scientific">Rhodotorula paludigena</name>
    <dbReference type="NCBI Taxonomy" id="86838"/>
    <lineage>
        <taxon>Eukaryota</taxon>
        <taxon>Fungi</taxon>
        <taxon>Dikarya</taxon>
        <taxon>Basidiomycota</taxon>
        <taxon>Pucciniomycotina</taxon>
        <taxon>Microbotryomycetes</taxon>
        <taxon>Sporidiobolales</taxon>
        <taxon>Sporidiobolaceae</taxon>
        <taxon>Rhodotorula</taxon>
    </lineage>
</organism>
<name>A0AAV5GCM2_9BASI</name>